<dbReference type="AlphaFoldDB" id="A0A6C0BR11"/>
<accession>A0A6C0BR11</accession>
<sequence>MSVINYFAFFSCQKQLMKMSFVENKKKFDK</sequence>
<name>A0A6C0BR11_9ZZZZ</name>
<evidence type="ECO:0000313" key="1">
    <source>
        <dbReference type="EMBL" id="QHS94064.1"/>
    </source>
</evidence>
<dbReference type="EMBL" id="MN739215">
    <property type="protein sequence ID" value="QHS94064.1"/>
    <property type="molecule type" value="Genomic_DNA"/>
</dbReference>
<protein>
    <submittedName>
        <fullName evidence="1">Uncharacterized protein</fullName>
    </submittedName>
</protein>
<proteinExistence type="predicted"/>
<organism evidence="1">
    <name type="scientific">viral metagenome</name>
    <dbReference type="NCBI Taxonomy" id="1070528"/>
    <lineage>
        <taxon>unclassified sequences</taxon>
        <taxon>metagenomes</taxon>
        <taxon>organismal metagenomes</taxon>
    </lineage>
</organism>
<reference evidence="1" key="1">
    <citation type="journal article" date="2020" name="Nature">
        <title>Giant virus diversity and host interactions through global metagenomics.</title>
        <authorList>
            <person name="Schulz F."/>
            <person name="Roux S."/>
            <person name="Paez-Espino D."/>
            <person name="Jungbluth S."/>
            <person name="Walsh D.A."/>
            <person name="Denef V.J."/>
            <person name="McMahon K.D."/>
            <person name="Konstantinidis K.T."/>
            <person name="Eloe-Fadrosh E.A."/>
            <person name="Kyrpides N.C."/>
            <person name="Woyke T."/>
        </authorList>
    </citation>
    <scope>NUCLEOTIDE SEQUENCE</scope>
    <source>
        <strain evidence="1">GVMAG-M-3300018416-26</strain>
    </source>
</reference>